<dbReference type="RefSeq" id="WP_413779062.1">
    <property type="nucleotide sequence ID" value="NZ_JAUOZS010000001.1"/>
</dbReference>
<protein>
    <submittedName>
        <fullName evidence="4">Methyl-accepting chemotaxis protein</fullName>
    </submittedName>
</protein>
<keyword evidence="1 2" id="KW-0807">Transducer</keyword>
<sequence length="394" mass="42375">MDAQIRLATVGSSQVVADELLDAARHLLGKEVGGRSYAIGDVGDHSVADLFICLPTRVEEAAKKIPRDKLVALELIPNAFFYVKVAMLPPGSRVAVFNNNTAQAEMIARYCQEHGITHVEYYYIQYSELSHEEICAKLGTARYIIGAERIVGAGGVLPTKYGAYLRPDAIVIGATRIATTDSVCTLMRWITLFNHKRVANEVASLTGHLNGKLQELAAASTEVSRSITANSATINDVDARMNLELAKVDETSRQSETLVTATRNIGGIAETIKNVADQTNLLALNAAIEAARVGEHGRGFAVVAQEVRKLAEETRGSTDTIRKSVNEVQTMVGQITPALGSLSSEMSANQRQIAKIAEAAATESRSVADIVQALSGIREISDKLQSTVLKLTES</sequence>
<evidence type="ECO:0000259" key="3">
    <source>
        <dbReference type="PROSITE" id="PS50111"/>
    </source>
</evidence>
<accession>A0ABU3NUN5</accession>
<dbReference type="Pfam" id="PF00015">
    <property type="entry name" value="MCPsignal"/>
    <property type="match status" value="1"/>
</dbReference>
<proteinExistence type="predicted"/>
<dbReference type="SUPFAM" id="SSF58104">
    <property type="entry name" value="Methyl-accepting chemotaxis protein (MCP) signaling domain"/>
    <property type="match status" value="1"/>
</dbReference>
<evidence type="ECO:0000313" key="5">
    <source>
        <dbReference type="Proteomes" id="UP001254848"/>
    </source>
</evidence>
<dbReference type="EMBL" id="JAUOZS010000001">
    <property type="protein sequence ID" value="MDT8900524.1"/>
    <property type="molecule type" value="Genomic_DNA"/>
</dbReference>
<name>A0ABU3NUN5_9FIRM</name>
<evidence type="ECO:0000256" key="1">
    <source>
        <dbReference type="ARBA" id="ARBA00023224"/>
    </source>
</evidence>
<organism evidence="4 5">
    <name type="scientific">Anaeroselena agilis</name>
    <dbReference type="NCBI Taxonomy" id="3063788"/>
    <lineage>
        <taxon>Bacteria</taxon>
        <taxon>Bacillati</taxon>
        <taxon>Bacillota</taxon>
        <taxon>Negativicutes</taxon>
        <taxon>Acetonemataceae</taxon>
        <taxon>Anaeroselena</taxon>
    </lineage>
</organism>
<feature type="domain" description="Methyl-accepting transducer" evidence="3">
    <location>
        <begin position="200"/>
        <end position="394"/>
    </location>
</feature>
<dbReference type="PROSITE" id="PS50111">
    <property type="entry name" value="CHEMOTAXIS_TRANSDUC_2"/>
    <property type="match status" value="1"/>
</dbReference>
<evidence type="ECO:0000313" key="4">
    <source>
        <dbReference type="EMBL" id="MDT8900524.1"/>
    </source>
</evidence>
<comment type="caution">
    <text evidence="4">The sequence shown here is derived from an EMBL/GenBank/DDBJ whole genome shotgun (WGS) entry which is preliminary data.</text>
</comment>
<dbReference type="PANTHER" id="PTHR32089">
    <property type="entry name" value="METHYL-ACCEPTING CHEMOTAXIS PROTEIN MCPB"/>
    <property type="match status" value="1"/>
</dbReference>
<gene>
    <name evidence="4" type="ORF">Q4T40_04635</name>
</gene>
<reference evidence="4 5" key="1">
    <citation type="submission" date="2023-07" db="EMBL/GenBank/DDBJ databases">
        <title>The novel representative of Negativicutes class, Anaeroselena agilis gen. nov. sp. nov.</title>
        <authorList>
            <person name="Prokofeva M.I."/>
            <person name="Elcheninov A.G."/>
            <person name="Klyukina A."/>
            <person name="Kublanov I.V."/>
            <person name="Frolov E.N."/>
            <person name="Podosokorskaya O.A."/>
        </authorList>
    </citation>
    <scope>NUCLEOTIDE SEQUENCE [LARGE SCALE GENOMIC DNA]</scope>
    <source>
        <strain evidence="4 5">4137-cl</strain>
    </source>
</reference>
<dbReference type="SMART" id="SM00283">
    <property type="entry name" value="MA"/>
    <property type="match status" value="1"/>
</dbReference>
<dbReference type="InterPro" id="IPR004089">
    <property type="entry name" value="MCPsignal_dom"/>
</dbReference>
<dbReference type="Gene3D" id="1.10.287.950">
    <property type="entry name" value="Methyl-accepting chemotaxis protein"/>
    <property type="match status" value="1"/>
</dbReference>
<dbReference type="PANTHER" id="PTHR32089:SF114">
    <property type="entry name" value="METHYL-ACCEPTING CHEMOTAXIS PROTEIN MCPB"/>
    <property type="match status" value="1"/>
</dbReference>
<evidence type="ECO:0000256" key="2">
    <source>
        <dbReference type="PROSITE-ProRule" id="PRU00284"/>
    </source>
</evidence>
<dbReference type="Proteomes" id="UP001254848">
    <property type="component" value="Unassembled WGS sequence"/>
</dbReference>
<keyword evidence="5" id="KW-1185">Reference proteome</keyword>